<gene>
    <name evidence="4" type="ORF">JOF54_000492</name>
</gene>
<keyword evidence="5" id="KW-1185">Reference proteome</keyword>
<feature type="signal peptide" evidence="3">
    <location>
        <begin position="1"/>
        <end position="26"/>
    </location>
</feature>
<evidence type="ECO:0000256" key="1">
    <source>
        <dbReference type="ARBA" id="ARBA00022729"/>
    </source>
</evidence>
<proteinExistence type="predicted"/>
<evidence type="ECO:0000313" key="4">
    <source>
        <dbReference type="EMBL" id="MBP2415570.1"/>
    </source>
</evidence>
<comment type="caution">
    <text evidence="4">The sequence shown here is derived from an EMBL/GenBank/DDBJ whole genome shotgun (WGS) entry which is preliminary data.</text>
</comment>
<protein>
    <recommendedName>
        <fullName evidence="6">DUF4352 domain-containing protein</fullName>
    </recommendedName>
</protein>
<dbReference type="Proteomes" id="UP000758168">
    <property type="component" value="Unassembled WGS sequence"/>
</dbReference>
<reference evidence="4 5" key="1">
    <citation type="submission" date="2021-03" db="EMBL/GenBank/DDBJ databases">
        <title>Sequencing the genomes of 1000 actinobacteria strains.</title>
        <authorList>
            <person name="Klenk H.-P."/>
        </authorList>
    </citation>
    <scope>NUCLEOTIDE SEQUENCE [LARGE SCALE GENOMIC DNA]</scope>
    <source>
        <strain evidence="4 5">DSM 12936</strain>
    </source>
</reference>
<dbReference type="EMBL" id="JAGIOB010000001">
    <property type="protein sequence ID" value="MBP2415570.1"/>
    <property type="molecule type" value="Genomic_DNA"/>
</dbReference>
<accession>A0ABS4Z3F4</accession>
<evidence type="ECO:0000256" key="3">
    <source>
        <dbReference type="SAM" id="SignalP"/>
    </source>
</evidence>
<dbReference type="Gene3D" id="2.60.40.1240">
    <property type="match status" value="1"/>
</dbReference>
<feature type="region of interest" description="Disordered" evidence="2">
    <location>
        <begin position="166"/>
        <end position="187"/>
    </location>
</feature>
<evidence type="ECO:0000313" key="5">
    <source>
        <dbReference type="Proteomes" id="UP000758168"/>
    </source>
</evidence>
<evidence type="ECO:0008006" key="6">
    <source>
        <dbReference type="Google" id="ProtNLM"/>
    </source>
</evidence>
<sequence>MTRRVRAGWATLLVCLLVVVLVSATAPDPAADVRRAHADVAVGQVGRLDHVEVLVERVRRSRSVTTATERQLDSGATLVLVDVRAAVRGESVAFRSVRLETRDGHRYEARPEVPALTTTQPGFTRVGTLVFEVPDARVAGARLVVDSEQGAYDVYSRAVRVDLALRTDGPPEPGPVSVTEPLLEVTP</sequence>
<dbReference type="InterPro" id="IPR029050">
    <property type="entry name" value="Immunoprotect_excell_Ig-like"/>
</dbReference>
<keyword evidence="1 3" id="KW-0732">Signal</keyword>
<organism evidence="4 5">
    <name type="scientific">Microlunatus capsulatus</name>
    <dbReference type="NCBI Taxonomy" id="99117"/>
    <lineage>
        <taxon>Bacteria</taxon>
        <taxon>Bacillati</taxon>
        <taxon>Actinomycetota</taxon>
        <taxon>Actinomycetes</taxon>
        <taxon>Propionibacteriales</taxon>
        <taxon>Propionibacteriaceae</taxon>
        <taxon>Microlunatus</taxon>
    </lineage>
</organism>
<dbReference type="RefSeq" id="WP_210052676.1">
    <property type="nucleotide sequence ID" value="NZ_BAAAMH010000022.1"/>
</dbReference>
<evidence type="ECO:0000256" key="2">
    <source>
        <dbReference type="SAM" id="MobiDB-lite"/>
    </source>
</evidence>
<feature type="chain" id="PRO_5046621776" description="DUF4352 domain-containing protein" evidence="3">
    <location>
        <begin position="27"/>
        <end position="187"/>
    </location>
</feature>
<name>A0ABS4Z3F4_9ACTN</name>